<dbReference type="STRING" id="4790.A0A0W8DB35"/>
<feature type="compositionally biased region" description="Basic residues" evidence="1">
    <location>
        <begin position="149"/>
        <end position="158"/>
    </location>
</feature>
<dbReference type="PANTHER" id="PTHR37069:SF2">
    <property type="entry name" value="PIGGYBAC TRANSPOSABLE ELEMENT-DERIVED PROTEIN DOMAIN-CONTAINING PROTEIN"/>
    <property type="match status" value="1"/>
</dbReference>
<organism evidence="2 3">
    <name type="scientific">Phytophthora nicotianae</name>
    <name type="common">Potato buckeye rot agent</name>
    <name type="synonym">Phytophthora parasitica</name>
    <dbReference type="NCBI Taxonomy" id="4792"/>
    <lineage>
        <taxon>Eukaryota</taxon>
        <taxon>Sar</taxon>
        <taxon>Stramenopiles</taxon>
        <taxon>Oomycota</taxon>
        <taxon>Peronosporomycetes</taxon>
        <taxon>Peronosporales</taxon>
        <taxon>Peronosporaceae</taxon>
        <taxon>Phytophthora</taxon>
    </lineage>
</organism>
<feature type="region of interest" description="Disordered" evidence="1">
    <location>
        <begin position="136"/>
        <end position="210"/>
    </location>
</feature>
<accession>A0A0W8DB35</accession>
<dbReference type="PANTHER" id="PTHR37069">
    <property type="entry name" value="DDE_TNP_1_7 DOMAIN-CONTAINING PROTEIN"/>
    <property type="match status" value="1"/>
</dbReference>
<evidence type="ECO:0000313" key="2">
    <source>
        <dbReference type="EMBL" id="KUF93551.1"/>
    </source>
</evidence>
<reference evidence="2 3" key="1">
    <citation type="submission" date="2015-11" db="EMBL/GenBank/DDBJ databases">
        <title>Genomes and virulence difference between two physiological races of Phytophthora nicotianae.</title>
        <authorList>
            <person name="Liu H."/>
            <person name="Ma X."/>
            <person name="Yu H."/>
            <person name="Fang D."/>
            <person name="Li Y."/>
            <person name="Wang X."/>
            <person name="Wang W."/>
            <person name="Dong Y."/>
            <person name="Xiao B."/>
        </authorList>
    </citation>
    <scope>NUCLEOTIDE SEQUENCE [LARGE SCALE GENOMIC DNA]</scope>
    <source>
        <strain evidence="3">race 0</strain>
    </source>
</reference>
<evidence type="ECO:0000313" key="3">
    <source>
        <dbReference type="Proteomes" id="UP000052943"/>
    </source>
</evidence>
<evidence type="ECO:0000256" key="1">
    <source>
        <dbReference type="SAM" id="MobiDB-lite"/>
    </source>
</evidence>
<dbReference type="AlphaFoldDB" id="A0A0W8DB35"/>
<sequence length="406" mass="44337">MSFTGVWRTLTKQGWTSKKSVGLSDDAFYIRPGKSVKGVRGEDYFVGTQELFDYLDKLAAGGAEDSVYEDAGPGDPARTTANPPRTRSKRKKTTTATDEPRADGKERQPVAPPGTLSGKPVLYLAVLGANLYDTGDYAEHHSKQPGHPPRTRGKRKRTATAVDEPPPEHEDQQPDTPGGQPVQALEAMSPHDMSGPVDSNAQSSSSDGLFSSSSEIFLTVANVLCDTNTVDDAPSRRSLAAAFESVESTDQASADLHQSDEETKEDEVVDDMLDANIYRSGENPSEYVALESDVENDDGASLNGDEGDDESHMSDDDLPLWPDMPSFRMHPHLIEACGGQARIEDGSVREEFLRGLESMDSNGWSKPATHEPYDYMMQPYEERPADAMKEDYPYLYSGTSGPTSKR</sequence>
<dbReference type="Proteomes" id="UP000052943">
    <property type="component" value="Unassembled WGS sequence"/>
</dbReference>
<protein>
    <submittedName>
        <fullName evidence="2">Uncharacterized protein</fullName>
    </submittedName>
</protein>
<name>A0A0W8DB35_PHYNI</name>
<gene>
    <name evidence="2" type="ORF">AM587_10002552</name>
</gene>
<comment type="caution">
    <text evidence="2">The sequence shown here is derived from an EMBL/GenBank/DDBJ whole genome shotgun (WGS) entry which is preliminary data.</text>
</comment>
<feature type="region of interest" description="Disordered" evidence="1">
    <location>
        <begin position="65"/>
        <end position="118"/>
    </location>
</feature>
<proteinExistence type="predicted"/>
<feature type="region of interest" description="Disordered" evidence="1">
    <location>
        <begin position="244"/>
        <end position="266"/>
    </location>
</feature>
<dbReference type="EMBL" id="LNFO01001236">
    <property type="protein sequence ID" value="KUF93551.1"/>
    <property type="molecule type" value="Genomic_DNA"/>
</dbReference>
<feature type="region of interest" description="Disordered" evidence="1">
    <location>
        <begin position="296"/>
        <end position="315"/>
    </location>
</feature>
<feature type="compositionally biased region" description="Basic and acidic residues" evidence="1">
    <location>
        <begin position="98"/>
        <end position="108"/>
    </location>
</feature>